<proteinExistence type="predicted"/>
<gene>
    <name evidence="1" type="ORF">ALC60_03102</name>
</gene>
<reference evidence="1 2" key="1">
    <citation type="submission" date="2015-09" db="EMBL/GenBank/DDBJ databases">
        <title>Trachymyrmex zeteki WGS genome.</title>
        <authorList>
            <person name="Nygaard S."/>
            <person name="Hu H."/>
            <person name="Boomsma J."/>
            <person name="Zhang G."/>
        </authorList>
    </citation>
    <scope>NUCLEOTIDE SEQUENCE [LARGE SCALE GENOMIC DNA]</scope>
    <source>
        <strain evidence="1">Tzet28-1</strain>
        <tissue evidence="1">Whole body</tissue>
    </source>
</reference>
<protein>
    <submittedName>
        <fullName evidence="1">Uncharacterized protein</fullName>
    </submittedName>
</protein>
<dbReference type="AlphaFoldDB" id="A0A151XCL3"/>
<dbReference type="Proteomes" id="UP000075809">
    <property type="component" value="Unassembled WGS sequence"/>
</dbReference>
<evidence type="ECO:0000313" key="2">
    <source>
        <dbReference type="Proteomes" id="UP000075809"/>
    </source>
</evidence>
<evidence type="ECO:0000313" key="1">
    <source>
        <dbReference type="EMBL" id="KYQ58050.1"/>
    </source>
</evidence>
<dbReference type="EMBL" id="KQ982314">
    <property type="protein sequence ID" value="KYQ58050.1"/>
    <property type="molecule type" value="Genomic_DNA"/>
</dbReference>
<keyword evidence="2" id="KW-1185">Reference proteome</keyword>
<name>A0A151XCL3_9HYME</name>
<accession>A0A151XCL3</accession>
<sequence>MQFSRVVDAGARFSHTRRRGWCALAGDGGGRVQTRRRATTLGTAFGNRETGGCVRARQGLCVRRSESRGG</sequence>
<organism evidence="1 2">
    <name type="scientific">Mycetomoellerius zeteki</name>
    <dbReference type="NCBI Taxonomy" id="64791"/>
    <lineage>
        <taxon>Eukaryota</taxon>
        <taxon>Metazoa</taxon>
        <taxon>Ecdysozoa</taxon>
        <taxon>Arthropoda</taxon>
        <taxon>Hexapoda</taxon>
        <taxon>Insecta</taxon>
        <taxon>Pterygota</taxon>
        <taxon>Neoptera</taxon>
        <taxon>Endopterygota</taxon>
        <taxon>Hymenoptera</taxon>
        <taxon>Apocrita</taxon>
        <taxon>Aculeata</taxon>
        <taxon>Formicoidea</taxon>
        <taxon>Formicidae</taxon>
        <taxon>Myrmicinae</taxon>
        <taxon>Mycetomoellerius</taxon>
    </lineage>
</organism>